<evidence type="ECO:0000313" key="8">
    <source>
        <dbReference type="Proteomes" id="UP001203338"/>
    </source>
</evidence>
<feature type="transmembrane region" description="Helical" evidence="6">
    <location>
        <begin position="44"/>
        <end position="62"/>
    </location>
</feature>
<dbReference type="Proteomes" id="UP001203338">
    <property type="component" value="Unassembled WGS sequence"/>
</dbReference>
<keyword evidence="3 6" id="KW-0812">Transmembrane</keyword>
<proteinExistence type="inferred from homology"/>
<organism evidence="7 8">
    <name type="scientific">Parendozoicomonas callyspongiae</name>
    <dbReference type="NCBI Taxonomy" id="2942213"/>
    <lineage>
        <taxon>Bacteria</taxon>
        <taxon>Pseudomonadati</taxon>
        <taxon>Pseudomonadota</taxon>
        <taxon>Gammaproteobacteria</taxon>
        <taxon>Oceanospirillales</taxon>
        <taxon>Endozoicomonadaceae</taxon>
        <taxon>Parendozoicomonas</taxon>
    </lineage>
</organism>
<dbReference type="Pfam" id="PF04241">
    <property type="entry name" value="DUF423"/>
    <property type="match status" value="1"/>
</dbReference>
<reference evidence="7 8" key="1">
    <citation type="submission" date="2022-05" db="EMBL/GenBank/DDBJ databases">
        <authorList>
            <person name="Park J.-S."/>
        </authorList>
    </citation>
    <scope>NUCLEOTIDE SEQUENCE [LARGE SCALE GENOMIC DNA]</scope>
    <source>
        <strain evidence="7 8">2012CJ34-2</strain>
    </source>
</reference>
<feature type="transmembrane region" description="Helical" evidence="6">
    <location>
        <begin position="100"/>
        <end position="120"/>
    </location>
</feature>
<evidence type="ECO:0000256" key="6">
    <source>
        <dbReference type="SAM" id="Phobius"/>
    </source>
</evidence>
<dbReference type="InterPro" id="IPR006696">
    <property type="entry name" value="DUF423"/>
</dbReference>
<dbReference type="EMBL" id="JAMFLX010000001">
    <property type="protein sequence ID" value="MCL6268378.1"/>
    <property type="molecule type" value="Genomic_DNA"/>
</dbReference>
<evidence type="ECO:0000256" key="1">
    <source>
        <dbReference type="ARBA" id="ARBA00004141"/>
    </source>
</evidence>
<gene>
    <name evidence="7" type="ORF">M3P05_00245</name>
</gene>
<evidence type="ECO:0000256" key="3">
    <source>
        <dbReference type="ARBA" id="ARBA00022692"/>
    </source>
</evidence>
<sequence length="126" mass="13762">MSRFYLGVTAIFGFLAVALGAFGAHILAASLSPRMMEVWEKAVNYQMFHTIAIGLIAVFALHSPGKFLKYAARLFTAGTLLFSGSLYFLVVTGFSKLGMITPLGGVAFLSGWIMLFVHAMKFTRKN</sequence>
<keyword evidence="8" id="KW-1185">Reference proteome</keyword>
<comment type="similarity">
    <text evidence="2">Belongs to the UPF0382 family.</text>
</comment>
<name>A0ABT0PCW8_9GAMM</name>
<evidence type="ECO:0000256" key="2">
    <source>
        <dbReference type="ARBA" id="ARBA00009694"/>
    </source>
</evidence>
<evidence type="ECO:0000313" key="7">
    <source>
        <dbReference type="EMBL" id="MCL6268378.1"/>
    </source>
</evidence>
<keyword evidence="4 6" id="KW-1133">Transmembrane helix</keyword>
<comment type="caution">
    <text evidence="7">The sequence shown here is derived from an EMBL/GenBank/DDBJ whole genome shotgun (WGS) entry which is preliminary data.</text>
</comment>
<evidence type="ECO:0000256" key="5">
    <source>
        <dbReference type="ARBA" id="ARBA00023136"/>
    </source>
</evidence>
<dbReference type="PANTHER" id="PTHR43461:SF1">
    <property type="entry name" value="TRANSMEMBRANE PROTEIN 256"/>
    <property type="match status" value="1"/>
</dbReference>
<dbReference type="RefSeq" id="WP_249697216.1">
    <property type="nucleotide sequence ID" value="NZ_JAMFLX010000001.1"/>
</dbReference>
<dbReference type="PANTHER" id="PTHR43461">
    <property type="entry name" value="TRANSMEMBRANE PROTEIN 256"/>
    <property type="match status" value="1"/>
</dbReference>
<keyword evidence="5 6" id="KW-0472">Membrane</keyword>
<comment type="subcellular location">
    <subcellularLocation>
        <location evidence="1">Membrane</location>
        <topology evidence="1">Multi-pass membrane protein</topology>
    </subcellularLocation>
</comment>
<feature type="transmembrane region" description="Helical" evidence="6">
    <location>
        <begin position="74"/>
        <end position="94"/>
    </location>
</feature>
<evidence type="ECO:0000256" key="4">
    <source>
        <dbReference type="ARBA" id="ARBA00022989"/>
    </source>
</evidence>
<protein>
    <submittedName>
        <fullName evidence="7">DUF423 domain-containing protein</fullName>
    </submittedName>
</protein>
<accession>A0ABT0PCW8</accession>